<evidence type="ECO:0000256" key="1">
    <source>
        <dbReference type="SAM" id="MobiDB-lite"/>
    </source>
</evidence>
<dbReference type="Pfam" id="PF00856">
    <property type="entry name" value="SET"/>
    <property type="match status" value="1"/>
</dbReference>
<dbReference type="SUPFAM" id="SSF82199">
    <property type="entry name" value="SET domain"/>
    <property type="match status" value="1"/>
</dbReference>
<feature type="domain" description="SET" evidence="2">
    <location>
        <begin position="1"/>
        <end position="71"/>
    </location>
</feature>
<dbReference type="InterPro" id="IPR001214">
    <property type="entry name" value="SET_dom"/>
</dbReference>
<evidence type="ECO:0000313" key="4">
    <source>
        <dbReference type="Proteomes" id="UP000281406"/>
    </source>
</evidence>
<feature type="region of interest" description="Disordered" evidence="1">
    <location>
        <begin position="123"/>
        <end position="200"/>
    </location>
</feature>
<dbReference type="GO" id="GO:0032259">
    <property type="term" value="P:methylation"/>
    <property type="evidence" value="ECO:0007669"/>
    <property type="project" value="UniProtKB-KW"/>
</dbReference>
<feature type="compositionally biased region" description="Basic and acidic residues" evidence="1">
    <location>
        <begin position="19"/>
        <end position="32"/>
    </location>
</feature>
<comment type="caution">
    <text evidence="3">The sequence shown here is derived from an EMBL/GenBank/DDBJ whole genome shotgun (WGS) entry which is preliminary data.</text>
</comment>
<dbReference type="InterPro" id="IPR051760">
    <property type="entry name" value="KMT5A"/>
</dbReference>
<dbReference type="AlphaFoldDB" id="A0A3N0XXS2"/>
<reference evidence="3 4" key="1">
    <citation type="submission" date="2018-10" db="EMBL/GenBank/DDBJ databases">
        <title>Genome assembly for a Yunnan-Guizhou Plateau 3E fish, Anabarilius grahami (Regan), and its evolutionary and genetic applications.</title>
        <authorList>
            <person name="Jiang W."/>
        </authorList>
    </citation>
    <scope>NUCLEOTIDE SEQUENCE [LARGE SCALE GENOMIC DNA]</scope>
    <source>
        <strain evidence="3">AG-KIZ</strain>
        <tissue evidence="3">Muscle</tissue>
    </source>
</reference>
<evidence type="ECO:0000259" key="2">
    <source>
        <dbReference type="PROSITE" id="PS50280"/>
    </source>
</evidence>
<dbReference type="GO" id="GO:0005634">
    <property type="term" value="C:nucleus"/>
    <property type="evidence" value="ECO:0007669"/>
    <property type="project" value="TreeGrafter"/>
</dbReference>
<dbReference type="InterPro" id="IPR046341">
    <property type="entry name" value="SET_dom_sf"/>
</dbReference>
<protein>
    <submittedName>
        <fullName evidence="3">N-lysine methyltransferase KMT5A-A</fullName>
    </submittedName>
</protein>
<evidence type="ECO:0000313" key="3">
    <source>
        <dbReference type="EMBL" id="ROK25268.1"/>
    </source>
</evidence>
<dbReference type="PROSITE" id="PS50280">
    <property type="entry name" value="SET"/>
    <property type="match status" value="1"/>
</dbReference>
<feature type="region of interest" description="Disordered" evidence="1">
    <location>
        <begin position="74"/>
        <end position="106"/>
    </location>
</feature>
<name>A0A3N0XXS2_ANAGA</name>
<gene>
    <name evidence="3" type="ORF">DPX16_0293</name>
</gene>
<keyword evidence="4" id="KW-1185">Reference proteome</keyword>
<dbReference type="Proteomes" id="UP000281406">
    <property type="component" value="Unassembled WGS sequence"/>
</dbReference>
<dbReference type="GO" id="GO:0042799">
    <property type="term" value="F:histone H4K20 methyltransferase activity"/>
    <property type="evidence" value="ECO:0007669"/>
    <property type="project" value="TreeGrafter"/>
</dbReference>
<dbReference type="PANTHER" id="PTHR46167">
    <property type="entry name" value="N-LYSINE METHYLTRANSFERASE KMT5A"/>
    <property type="match status" value="1"/>
</dbReference>
<keyword evidence="3" id="KW-0808">Transferase</keyword>
<dbReference type="PANTHER" id="PTHR46167:SF1">
    <property type="entry name" value="N-LYSINE METHYLTRANSFERASE KMT5A"/>
    <property type="match status" value="1"/>
</dbReference>
<keyword evidence="3" id="KW-0489">Methyltransferase</keyword>
<accession>A0A3N0XXS2</accession>
<proteinExistence type="predicted"/>
<dbReference type="EMBL" id="RJVU01057486">
    <property type="protein sequence ID" value="ROK25268.1"/>
    <property type="molecule type" value="Genomic_DNA"/>
</dbReference>
<dbReference type="GO" id="GO:0006357">
    <property type="term" value="P:regulation of transcription by RNA polymerase II"/>
    <property type="evidence" value="ECO:0007669"/>
    <property type="project" value="TreeGrafter"/>
</dbReference>
<dbReference type="OrthoDB" id="16287at2759"/>
<dbReference type="GO" id="GO:0005700">
    <property type="term" value="C:polytene chromosome"/>
    <property type="evidence" value="ECO:0007669"/>
    <property type="project" value="TreeGrafter"/>
</dbReference>
<dbReference type="GO" id="GO:0043516">
    <property type="term" value="P:regulation of DNA damage response, signal transduction by p53 class mediator"/>
    <property type="evidence" value="ECO:0007669"/>
    <property type="project" value="TreeGrafter"/>
</dbReference>
<sequence>MNVEDPTIPEDSLSNSIDASKEDGSLGRLCNDNHKSPNCSMKKIIVNNKPHLCLFAVKRIEIGSEIEYNYGDAQWPWRNKGPKKQASALETDASLTDHPSHDDPKMHDEITQMFTEGFGLVNYSESDETDDDKDNPTSPPSCFVRQKTRNENIQMDGVPDYSDPLFDSSESIVDETDEESSSQSDKVVPKRRTESISVCK</sequence>
<organism evidence="3 4">
    <name type="scientific">Anabarilius grahami</name>
    <name type="common">Kanglang fish</name>
    <name type="synonym">Barilius grahami</name>
    <dbReference type="NCBI Taxonomy" id="495550"/>
    <lineage>
        <taxon>Eukaryota</taxon>
        <taxon>Metazoa</taxon>
        <taxon>Chordata</taxon>
        <taxon>Craniata</taxon>
        <taxon>Vertebrata</taxon>
        <taxon>Euteleostomi</taxon>
        <taxon>Actinopterygii</taxon>
        <taxon>Neopterygii</taxon>
        <taxon>Teleostei</taxon>
        <taxon>Ostariophysi</taxon>
        <taxon>Cypriniformes</taxon>
        <taxon>Xenocyprididae</taxon>
        <taxon>Xenocypridinae</taxon>
        <taxon>Xenocypridinae incertae sedis</taxon>
        <taxon>Anabarilius</taxon>
    </lineage>
</organism>
<feature type="region of interest" description="Disordered" evidence="1">
    <location>
        <begin position="1"/>
        <end position="32"/>
    </location>
</feature>
<dbReference type="Gene3D" id="2.170.270.10">
    <property type="entry name" value="SET domain"/>
    <property type="match status" value="1"/>
</dbReference>